<keyword evidence="2" id="KW-1185">Reference proteome</keyword>
<accession>A0A7Y0EUM5</accession>
<name>A0A7Y0EUM5_9BIFI</name>
<dbReference type="AlphaFoldDB" id="A0A7Y0EUM5"/>
<organism evidence="1 2">
    <name type="scientific">Bifidobacterium erythrocebi</name>
    <dbReference type="NCBI Taxonomy" id="2675325"/>
    <lineage>
        <taxon>Bacteria</taxon>
        <taxon>Bacillati</taxon>
        <taxon>Actinomycetota</taxon>
        <taxon>Actinomycetes</taxon>
        <taxon>Bifidobacteriales</taxon>
        <taxon>Bifidobacteriaceae</taxon>
        <taxon>Bifidobacterium</taxon>
    </lineage>
</organism>
<dbReference type="Proteomes" id="UP000529710">
    <property type="component" value="Unassembled WGS sequence"/>
</dbReference>
<evidence type="ECO:0000313" key="2">
    <source>
        <dbReference type="Proteomes" id="UP000529710"/>
    </source>
</evidence>
<protein>
    <submittedName>
        <fullName evidence="1">Tail fiber protein</fullName>
    </submittedName>
</protein>
<dbReference type="EMBL" id="JAAIIF010000008">
    <property type="protein sequence ID" value="NMM96283.1"/>
    <property type="molecule type" value="Genomic_DNA"/>
</dbReference>
<dbReference type="RefSeq" id="WP_169079908.1">
    <property type="nucleotide sequence ID" value="NZ_JAAIIF010000008.1"/>
</dbReference>
<reference evidence="1 2" key="1">
    <citation type="submission" date="2020-02" db="EMBL/GenBank/DDBJ databases">
        <title>Characterization of phylogenetic diversity of novel bifidobacterial species isolated in Czech ZOOs.</title>
        <authorList>
            <person name="Lugli G.A."/>
            <person name="Vera N.B."/>
            <person name="Ventura M."/>
        </authorList>
    </citation>
    <scope>NUCLEOTIDE SEQUENCE [LARGE SCALE GENOMIC DNA]</scope>
    <source>
        <strain evidence="1 2">DSM 109960</strain>
    </source>
</reference>
<sequence>MRSLEYVSTATGGSIGFEGPLYGETLTGLRGRAWDYSLSSRGLTGVTRKTREETVTVKIHDSPATLDLLARLADADMAAGSPGTLVADGEWETRAWIAKSDPQSITPTMVETQLTVVLLDGVWRRETTAHHDPRTDKSDSWLDHPYDYPHDYSGMSILDTVANPGGTPLPIRLTVFGPCVNPYIVIGSNRYEVDATIPAGSRLEIDATADARTVVMISGTGLRTNLFAKAVRGTGRGSGTYIFEPLPTGTSTISWAGGFEFDLTVIEERSEAPWT</sequence>
<gene>
    <name evidence="1" type="ORF">G1C98_1019</name>
</gene>
<evidence type="ECO:0000313" key="1">
    <source>
        <dbReference type="EMBL" id="NMM96283.1"/>
    </source>
</evidence>
<comment type="caution">
    <text evidence="1">The sequence shown here is derived from an EMBL/GenBank/DDBJ whole genome shotgun (WGS) entry which is preliminary data.</text>
</comment>
<proteinExistence type="predicted"/>